<dbReference type="Proteomes" id="UP000008316">
    <property type="component" value="Chromosome 1"/>
</dbReference>
<reference evidence="1 2" key="1">
    <citation type="journal article" date="2011" name="J. Bacteriol.">
        <title>Complete genome sequence of Burkholderia gladioli BSR3.</title>
        <authorList>
            <person name="Seo Y.S."/>
            <person name="Lim J."/>
            <person name="Choi B.S."/>
            <person name="Kim H."/>
            <person name="Goo E."/>
            <person name="Lee B."/>
            <person name="Lim J.S."/>
            <person name="Choi I.Y."/>
            <person name="Moon J.S."/>
            <person name="Kim J."/>
            <person name="Hwang I."/>
        </authorList>
    </citation>
    <scope>NUCLEOTIDE SEQUENCE [LARGE SCALE GENOMIC DNA]</scope>
    <source>
        <strain evidence="1 2">BSR3</strain>
    </source>
</reference>
<keyword evidence="2" id="KW-1185">Reference proteome</keyword>
<proteinExistence type="predicted"/>
<sequence>MDIKTYLSEKRGRVSGLARAIGAFQSDVSAWKKGSRPVPVHFMAAIEFASGKQVTRREMRPDDWHLIWPEIADGEAGPAPGCLAEGASNC</sequence>
<dbReference type="AlphaFoldDB" id="F2L9J5"/>
<name>F2L9J5_BURGS</name>
<gene>
    <name evidence="1" type="ordered locus">bgla_1g10750</name>
</gene>
<evidence type="ECO:0000313" key="2">
    <source>
        <dbReference type="Proteomes" id="UP000008316"/>
    </source>
</evidence>
<dbReference type="Gene3D" id="1.10.260.40">
    <property type="entry name" value="lambda repressor-like DNA-binding domains"/>
    <property type="match status" value="1"/>
</dbReference>
<evidence type="ECO:0000313" key="1">
    <source>
        <dbReference type="EMBL" id="AEA59758.1"/>
    </source>
</evidence>
<dbReference type="STRING" id="999541.bgla_1g10750"/>
<organism evidence="1 2">
    <name type="scientific">Burkholderia gladioli (strain BSR3)</name>
    <dbReference type="NCBI Taxonomy" id="999541"/>
    <lineage>
        <taxon>Bacteria</taxon>
        <taxon>Pseudomonadati</taxon>
        <taxon>Pseudomonadota</taxon>
        <taxon>Betaproteobacteria</taxon>
        <taxon>Burkholderiales</taxon>
        <taxon>Burkholderiaceae</taxon>
        <taxon>Burkholderia</taxon>
    </lineage>
</organism>
<dbReference type="EMBL" id="CP002599">
    <property type="protein sequence ID" value="AEA59758.1"/>
    <property type="molecule type" value="Genomic_DNA"/>
</dbReference>
<dbReference type="InterPro" id="IPR010982">
    <property type="entry name" value="Lambda_DNA-bd_dom_sf"/>
</dbReference>
<protein>
    <submittedName>
        <fullName evidence="1">Phage protein</fullName>
    </submittedName>
</protein>
<dbReference type="RefSeq" id="WP_013697109.1">
    <property type="nucleotide sequence ID" value="NC_015381.1"/>
</dbReference>
<accession>F2L9J5</accession>
<dbReference type="HOGENOM" id="CLU_173998_3_0_4"/>
<dbReference type="Pfam" id="PF15943">
    <property type="entry name" value="YdaS_toxin"/>
    <property type="match status" value="1"/>
</dbReference>
<dbReference type="InterPro" id="IPR031856">
    <property type="entry name" value="YdaS_toxin-like"/>
</dbReference>
<dbReference type="GO" id="GO:0003677">
    <property type="term" value="F:DNA binding"/>
    <property type="evidence" value="ECO:0007669"/>
    <property type="project" value="InterPro"/>
</dbReference>
<dbReference type="eggNOG" id="COG4197">
    <property type="taxonomic scope" value="Bacteria"/>
</dbReference>
<dbReference type="KEGG" id="bgd:bgla_1g10750"/>
<dbReference type="SUPFAM" id="SSF47413">
    <property type="entry name" value="lambda repressor-like DNA-binding domains"/>
    <property type="match status" value="1"/>
</dbReference>